<evidence type="ECO:0000256" key="10">
    <source>
        <dbReference type="ARBA" id="ARBA00035861"/>
    </source>
</evidence>
<comment type="similarity">
    <text evidence="2">Belongs to the Nudix hydrolase family.</text>
</comment>
<dbReference type="InterPro" id="IPR047127">
    <property type="entry name" value="MutT-like"/>
</dbReference>
<keyword evidence="3" id="KW-0515">Mutator protein</keyword>
<dbReference type="InterPro" id="IPR015797">
    <property type="entry name" value="NUDIX_hydrolase-like_dom_sf"/>
</dbReference>
<dbReference type="EC" id="3.6.1.55" evidence="12"/>
<dbReference type="GO" id="GO:0035539">
    <property type="term" value="F:8-oxo-7,8-dihydrodeoxyguanosine triphosphate pyrophosphatase activity"/>
    <property type="evidence" value="ECO:0007669"/>
    <property type="project" value="UniProtKB-EC"/>
</dbReference>
<evidence type="ECO:0000256" key="8">
    <source>
        <dbReference type="ARBA" id="ARBA00022842"/>
    </source>
</evidence>
<sequence>MLPLIVTAAVIEHEGKILLTRRKPDAPYPLLWEFPGGKLEPEEHPEACIVREVREELAMDVSVQGIYDVVYYRYPERPVLVLAYRCAWTGGELRELDVAGHSWADPADILRFDLLPADYPLAKKIVHEFSDADTTRL</sequence>
<keyword evidence="19" id="KW-1185">Reference proteome</keyword>
<dbReference type="PANTHER" id="PTHR47707:SF1">
    <property type="entry name" value="NUDIX HYDROLASE FAMILY PROTEIN"/>
    <property type="match status" value="1"/>
</dbReference>
<dbReference type="InterPro" id="IPR020476">
    <property type="entry name" value="Nudix_hydrolase"/>
</dbReference>
<evidence type="ECO:0000313" key="19">
    <source>
        <dbReference type="Proteomes" id="UP001144352"/>
    </source>
</evidence>
<dbReference type="GO" id="GO:0006260">
    <property type="term" value="P:DNA replication"/>
    <property type="evidence" value="ECO:0007669"/>
    <property type="project" value="UniProtKB-KW"/>
</dbReference>
<keyword evidence="7" id="KW-0378">Hydrolase</keyword>
<dbReference type="EMBL" id="BSDS01000001">
    <property type="protein sequence ID" value="GLI36836.1"/>
    <property type="molecule type" value="Genomic_DNA"/>
</dbReference>
<dbReference type="Proteomes" id="UP001144352">
    <property type="component" value="Unassembled WGS sequence"/>
</dbReference>
<dbReference type="GO" id="GO:0044716">
    <property type="term" value="F:8-oxo-GDP phosphatase activity"/>
    <property type="evidence" value="ECO:0007669"/>
    <property type="project" value="TreeGrafter"/>
</dbReference>
<evidence type="ECO:0000256" key="3">
    <source>
        <dbReference type="ARBA" id="ARBA00022457"/>
    </source>
</evidence>
<keyword evidence="8" id="KW-0460">Magnesium</keyword>
<evidence type="ECO:0000256" key="9">
    <source>
        <dbReference type="ARBA" id="ARBA00023204"/>
    </source>
</evidence>
<feature type="domain" description="Nudix hydrolase" evidence="17">
    <location>
        <begin position="1"/>
        <end position="127"/>
    </location>
</feature>
<dbReference type="InterPro" id="IPR000086">
    <property type="entry name" value="NUDIX_hydrolase_dom"/>
</dbReference>
<name>A0A9W6FXS1_9BACT</name>
<keyword evidence="6" id="KW-0227">DNA damage</keyword>
<evidence type="ECO:0000256" key="7">
    <source>
        <dbReference type="ARBA" id="ARBA00022801"/>
    </source>
</evidence>
<organism evidence="18 19">
    <name type="scientific">Geobacter hydrogenophilus</name>
    <dbReference type="NCBI Taxonomy" id="40983"/>
    <lineage>
        <taxon>Bacteria</taxon>
        <taxon>Pseudomonadati</taxon>
        <taxon>Thermodesulfobacteriota</taxon>
        <taxon>Desulfuromonadia</taxon>
        <taxon>Geobacterales</taxon>
        <taxon>Geobacteraceae</taxon>
        <taxon>Geobacter</taxon>
    </lineage>
</organism>
<evidence type="ECO:0000256" key="13">
    <source>
        <dbReference type="ARBA" id="ARBA00040794"/>
    </source>
</evidence>
<comment type="catalytic activity">
    <reaction evidence="11">
        <text>8-oxo-GTP + H2O = 8-oxo-GMP + diphosphate + H(+)</text>
        <dbReference type="Rhea" id="RHEA:67616"/>
        <dbReference type="ChEBI" id="CHEBI:15377"/>
        <dbReference type="ChEBI" id="CHEBI:15378"/>
        <dbReference type="ChEBI" id="CHEBI:33019"/>
        <dbReference type="ChEBI" id="CHEBI:143553"/>
        <dbReference type="ChEBI" id="CHEBI:145694"/>
    </reaction>
</comment>
<evidence type="ECO:0000256" key="15">
    <source>
        <dbReference type="ARBA" id="ARBA00041979"/>
    </source>
</evidence>
<dbReference type="GO" id="GO:0046872">
    <property type="term" value="F:metal ion binding"/>
    <property type="evidence" value="ECO:0007669"/>
    <property type="project" value="UniProtKB-KW"/>
</dbReference>
<evidence type="ECO:0000256" key="12">
    <source>
        <dbReference type="ARBA" id="ARBA00038905"/>
    </source>
</evidence>
<evidence type="ECO:0000256" key="4">
    <source>
        <dbReference type="ARBA" id="ARBA00022705"/>
    </source>
</evidence>
<dbReference type="CDD" id="cd03425">
    <property type="entry name" value="NUDIX_MutT_NudA_like"/>
    <property type="match status" value="1"/>
</dbReference>
<evidence type="ECO:0000256" key="2">
    <source>
        <dbReference type="ARBA" id="ARBA00005582"/>
    </source>
</evidence>
<evidence type="ECO:0000256" key="1">
    <source>
        <dbReference type="ARBA" id="ARBA00001946"/>
    </source>
</evidence>
<dbReference type="PROSITE" id="PS51462">
    <property type="entry name" value="NUDIX"/>
    <property type="match status" value="1"/>
</dbReference>
<evidence type="ECO:0000259" key="17">
    <source>
        <dbReference type="PROSITE" id="PS51462"/>
    </source>
</evidence>
<dbReference type="PANTHER" id="PTHR47707">
    <property type="entry name" value="8-OXO-DGTP DIPHOSPHATASE"/>
    <property type="match status" value="1"/>
</dbReference>
<comment type="catalytic activity">
    <reaction evidence="10">
        <text>8-oxo-dGTP + H2O = 8-oxo-dGMP + diphosphate + H(+)</text>
        <dbReference type="Rhea" id="RHEA:31575"/>
        <dbReference type="ChEBI" id="CHEBI:15377"/>
        <dbReference type="ChEBI" id="CHEBI:15378"/>
        <dbReference type="ChEBI" id="CHEBI:33019"/>
        <dbReference type="ChEBI" id="CHEBI:63224"/>
        <dbReference type="ChEBI" id="CHEBI:77896"/>
        <dbReference type="EC" id="3.6.1.55"/>
    </reaction>
</comment>
<dbReference type="SUPFAM" id="SSF55811">
    <property type="entry name" value="Nudix"/>
    <property type="match status" value="1"/>
</dbReference>
<evidence type="ECO:0000256" key="5">
    <source>
        <dbReference type="ARBA" id="ARBA00022723"/>
    </source>
</evidence>
<dbReference type="GO" id="GO:0044715">
    <property type="term" value="F:8-oxo-dGDP phosphatase activity"/>
    <property type="evidence" value="ECO:0007669"/>
    <property type="project" value="TreeGrafter"/>
</dbReference>
<dbReference type="Gene3D" id="3.90.79.10">
    <property type="entry name" value="Nucleoside Triphosphate Pyrophosphohydrolase"/>
    <property type="match status" value="1"/>
</dbReference>
<accession>A0A9W6FXS1</accession>
<evidence type="ECO:0000256" key="6">
    <source>
        <dbReference type="ARBA" id="ARBA00022763"/>
    </source>
</evidence>
<evidence type="ECO:0000256" key="11">
    <source>
        <dbReference type="ARBA" id="ARBA00036904"/>
    </source>
</evidence>
<dbReference type="AlphaFoldDB" id="A0A9W6FXS1"/>
<keyword evidence="5" id="KW-0479">Metal-binding</keyword>
<comment type="caution">
    <text evidence="18">The sequence shown here is derived from an EMBL/GenBank/DDBJ whole genome shotgun (WGS) entry which is preliminary data.</text>
</comment>
<keyword evidence="9" id="KW-0234">DNA repair</keyword>
<keyword evidence="4" id="KW-0235">DNA replication</keyword>
<dbReference type="Pfam" id="PF00293">
    <property type="entry name" value="NUDIX"/>
    <property type="match status" value="1"/>
</dbReference>
<reference evidence="18" key="1">
    <citation type="submission" date="2022-12" db="EMBL/GenBank/DDBJ databases">
        <title>Reference genome sequencing for broad-spectrum identification of bacterial and archaeal isolates by mass spectrometry.</title>
        <authorList>
            <person name="Sekiguchi Y."/>
            <person name="Tourlousse D.M."/>
        </authorList>
    </citation>
    <scope>NUCLEOTIDE SEQUENCE</scope>
    <source>
        <strain evidence="18">H2</strain>
    </source>
</reference>
<evidence type="ECO:0000256" key="16">
    <source>
        <dbReference type="ARBA" id="ARBA00042798"/>
    </source>
</evidence>
<evidence type="ECO:0000256" key="14">
    <source>
        <dbReference type="ARBA" id="ARBA00041592"/>
    </source>
</evidence>
<dbReference type="GO" id="GO:0006281">
    <property type="term" value="P:DNA repair"/>
    <property type="evidence" value="ECO:0007669"/>
    <property type="project" value="UniProtKB-KW"/>
</dbReference>
<dbReference type="GO" id="GO:0008413">
    <property type="term" value="F:8-oxo-7,8-dihydroguanosine triphosphate pyrophosphatase activity"/>
    <property type="evidence" value="ECO:0007669"/>
    <property type="project" value="TreeGrafter"/>
</dbReference>
<gene>
    <name evidence="18" type="ORF">GHYDROH2_03370</name>
</gene>
<dbReference type="RefSeq" id="WP_214187843.1">
    <property type="nucleotide sequence ID" value="NZ_BSDS01000001.1"/>
</dbReference>
<proteinExistence type="inferred from homology"/>
<dbReference type="PRINTS" id="PR00502">
    <property type="entry name" value="NUDIXFAMILY"/>
</dbReference>
<protein>
    <recommendedName>
        <fullName evidence="13">8-oxo-dGTP diphosphatase</fullName>
        <ecNumber evidence="12">3.6.1.55</ecNumber>
    </recommendedName>
    <alternativeName>
        <fullName evidence="16">7,8-dihydro-8-oxoguanine-triphosphatase</fullName>
    </alternativeName>
    <alternativeName>
        <fullName evidence="15">Mutator protein MutT</fullName>
    </alternativeName>
    <alternativeName>
        <fullName evidence="14">dGTP pyrophosphohydrolase</fullName>
    </alternativeName>
</protein>
<evidence type="ECO:0000313" key="18">
    <source>
        <dbReference type="EMBL" id="GLI36836.1"/>
    </source>
</evidence>
<comment type="cofactor">
    <cofactor evidence="1">
        <name>Mg(2+)</name>
        <dbReference type="ChEBI" id="CHEBI:18420"/>
    </cofactor>
</comment>